<evidence type="ECO:0000256" key="5">
    <source>
        <dbReference type="RuleBase" id="RU004187"/>
    </source>
</evidence>
<evidence type="ECO:0000313" key="7">
    <source>
        <dbReference type="Proteomes" id="UP000472263"/>
    </source>
</evidence>
<dbReference type="GO" id="GO:0005524">
    <property type="term" value="F:ATP binding"/>
    <property type="evidence" value="ECO:0007669"/>
    <property type="project" value="UniProtKB-KW"/>
</dbReference>
<evidence type="ECO:0000256" key="2">
    <source>
        <dbReference type="ARBA" id="ARBA00022741"/>
    </source>
</evidence>
<dbReference type="InterPro" id="IPR002423">
    <property type="entry name" value="Cpn60/GroEL/TCP-1"/>
</dbReference>
<dbReference type="PRINTS" id="PR00304">
    <property type="entry name" value="TCOMPLEXTCP1"/>
</dbReference>
<sequence length="174" mass="18423">IRSIDQVLMGSGEAVGEACTVVLRGATQQILDEAERSLHDALCVLAQTVKEPRTVYGGGCSEMLMAKAVSDLANRTPGKEAVAMESFAKALRMLPTIIADNAGYDSADLVAQLRAAHQDNKSSFGLDMSRGAVGDMASLGVTESFQVKRQVLLSASEAAEMILRVDNIIKAAPR</sequence>
<reference evidence="6" key="2">
    <citation type="submission" date="2025-08" db="UniProtKB">
        <authorList>
            <consortium name="Ensembl"/>
        </authorList>
    </citation>
    <scope>IDENTIFICATION</scope>
</reference>
<name>A0A667XQG7_9TELE</name>
<protein>
    <submittedName>
        <fullName evidence="6">Chaperonin containing TCP1, subunit 2 (beta)</fullName>
    </submittedName>
</protein>
<dbReference type="Pfam" id="PF00118">
    <property type="entry name" value="Cpn60_TCP1"/>
    <property type="match status" value="1"/>
</dbReference>
<dbReference type="PANTHER" id="PTHR11353">
    <property type="entry name" value="CHAPERONIN"/>
    <property type="match status" value="1"/>
</dbReference>
<dbReference type="FunFam" id="1.10.560.10:FF:000017">
    <property type="entry name" value="T-complex protein 1 subunit eta"/>
    <property type="match status" value="1"/>
</dbReference>
<dbReference type="Gene3D" id="1.10.560.10">
    <property type="entry name" value="GroEL-like equatorial domain"/>
    <property type="match status" value="1"/>
</dbReference>
<evidence type="ECO:0000313" key="6">
    <source>
        <dbReference type="Ensembl" id="ENSMMDP00005011381.1"/>
    </source>
</evidence>
<keyword evidence="2 5" id="KW-0547">Nucleotide-binding</keyword>
<dbReference type="GeneTree" id="ENSGT00550000074930"/>
<reference evidence="6" key="1">
    <citation type="submission" date="2019-06" db="EMBL/GenBank/DDBJ databases">
        <authorList>
            <consortium name="Wellcome Sanger Institute Data Sharing"/>
        </authorList>
    </citation>
    <scope>NUCLEOTIDE SEQUENCE [LARGE SCALE GENOMIC DNA]</scope>
</reference>
<dbReference type="Proteomes" id="UP000472263">
    <property type="component" value="Chromosome 23"/>
</dbReference>
<reference evidence="6" key="3">
    <citation type="submission" date="2025-09" db="UniProtKB">
        <authorList>
            <consortium name="Ensembl"/>
        </authorList>
    </citation>
    <scope>IDENTIFICATION</scope>
</reference>
<dbReference type="AlphaFoldDB" id="A0A667XQG7"/>
<comment type="similarity">
    <text evidence="1 5">Belongs to the TCP-1 chaperonin family.</text>
</comment>
<proteinExistence type="inferred from homology"/>
<keyword evidence="3 5" id="KW-0067">ATP-binding</keyword>
<dbReference type="InterPro" id="IPR017998">
    <property type="entry name" value="Chaperone_TCP-1"/>
</dbReference>
<organism evidence="6 7">
    <name type="scientific">Myripristis murdjan</name>
    <name type="common">pinecone soldierfish</name>
    <dbReference type="NCBI Taxonomy" id="586833"/>
    <lineage>
        <taxon>Eukaryota</taxon>
        <taxon>Metazoa</taxon>
        <taxon>Chordata</taxon>
        <taxon>Craniata</taxon>
        <taxon>Vertebrata</taxon>
        <taxon>Euteleostomi</taxon>
        <taxon>Actinopterygii</taxon>
        <taxon>Neopterygii</taxon>
        <taxon>Teleostei</taxon>
        <taxon>Neoteleostei</taxon>
        <taxon>Acanthomorphata</taxon>
        <taxon>Holocentriformes</taxon>
        <taxon>Holocentridae</taxon>
        <taxon>Myripristis</taxon>
    </lineage>
</organism>
<gene>
    <name evidence="6" type="primary">CCT2</name>
    <name evidence="6" type="synonym">cct2</name>
</gene>
<evidence type="ECO:0000256" key="4">
    <source>
        <dbReference type="ARBA" id="ARBA00023186"/>
    </source>
</evidence>
<dbReference type="Ensembl" id="ENSMMDT00005011726.1">
    <property type="protein sequence ID" value="ENSMMDP00005011381.1"/>
    <property type="gene ID" value="ENSMMDG00005004890.1"/>
</dbReference>
<dbReference type="GO" id="GO:0140662">
    <property type="term" value="F:ATP-dependent protein folding chaperone"/>
    <property type="evidence" value="ECO:0007669"/>
    <property type="project" value="InterPro"/>
</dbReference>
<evidence type="ECO:0000256" key="1">
    <source>
        <dbReference type="ARBA" id="ARBA00008020"/>
    </source>
</evidence>
<keyword evidence="7" id="KW-1185">Reference proteome</keyword>
<dbReference type="GO" id="GO:0005832">
    <property type="term" value="C:chaperonin-containing T-complex"/>
    <property type="evidence" value="ECO:0007669"/>
    <property type="project" value="UniProtKB-ARBA"/>
</dbReference>
<dbReference type="InterPro" id="IPR027413">
    <property type="entry name" value="GROEL-like_equatorial_sf"/>
</dbReference>
<keyword evidence="4 5" id="KW-0143">Chaperone</keyword>
<evidence type="ECO:0000256" key="3">
    <source>
        <dbReference type="ARBA" id="ARBA00022840"/>
    </source>
</evidence>
<dbReference type="SUPFAM" id="SSF48592">
    <property type="entry name" value="GroEL equatorial domain-like"/>
    <property type="match status" value="1"/>
</dbReference>
<accession>A0A667XQG7</accession>